<keyword evidence="1" id="KW-1133">Transmembrane helix</keyword>
<proteinExistence type="predicted"/>
<dbReference type="GeneID" id="96304187"/>
<keyword evidence="3" id="KW-1185">Reference proteome</keyword>
<feature type="transmembrane region" description="Helical" evidence="1">
    <location>
        <begin position="6"/>
        <end position="26"/>
    </location>
</feature>
<protein>
    <submittedName>
        <fullName evidence="2">Uncharacterized protein</fullName>
    </submittedName>
</protein>
<name>A0A1I4CYZ1_9ACTN</name>
<evidence type="ECO:0000256" key="1">
    <source>
        <dbReference type="SAM" id="Phobius"/>
    </source>
</evidence>
<dbReference type="Proteomes" id="UP000199111">
    <property type="component" value="Unassembled WGS sequence"/>
</dbReference>
<gene>
    <name evidence="2" type="ORF">SAMN05216275_13822</name>
</gene>
<evidence type="ECO:0000313" key="2">
    <source>
        <dbReference type="EMBL" id="SFK85860.1"/>
    </source>
</evidence>
<dbReference type="RefSeq" id="WP_177245446.1">
    <property type="nucleotide sequence ID" value="NZ_FOQY01000038.1"/>
</dbReference>
<reference evidence="3" key="1">
    <citation type="submission" date="2016-10" db="EMBL/GenBank/DDBJ databases">
        <authorList>
            <person name="Varghese N."/>
            <person name="Submissions S."/>
        </authorList>
    </citation>
    <scope>NUCLEOTIDE SEQUENCE [LARGE SCALE GENOMIC DNA]</scope>
    <source>
        <strain evidence="3">CGMCC 4.2126</strain>
    </source>
</reference>
<evidence type="ECO:0000313" key="3">
    <source>
        <dbReference type="Proteomes" id="UP000199111"/>
    </source>
</evidence>
<organism evidence="2 3">
    <name type="scientific">Streptosporangium canum</name>
    <dbReference type="NCBI Taxonomy" id="324952"/>
    <lineage>
        <taxon>Bacteria</taxon>
        <taxon>Bacillati</taxon>
        <taxon>Actinomycetota</taxon>
        <taxon>Actinomycetes</taxon>
        <taxon>Streptosporangiales</taxon>
        <taxon>Streptosporangiaceae</taxon>
        <taxon>Streptosporangium</taxon>
    </lineage>
</organism>
<dbReference type="EMBL" id="FOQY01000038">
    <property type="protein sequence ID" value="SFK85860.1"/>
    <property type="molecule type" value="Genomic_DNA"/>
</dbReference>
<keyword evidence="1" id="KW-0472">Membrane</keyword>
<keyword evidence="1" id="KW-0812">Transmembrane</keyword>
<sequence>MLEIVSALLPPLVVGGAFVTGIVWLLRSEARAKASEGAEQIERDAPRE</sequence>
<accession>A0A1I4CYZ1</accession>
<dbReference type="AlphaFoldDB" id="A0A1I4CYZ1"/>